<proteinExistence type="predicted"/>
<dbReference type="EMBL" id="PDWZ02000001">
    <property type="protein sequence ID" value="KAB2110811.1"/>
    <property type="molecule type" value="Genomic_DNA"/>
</dbReference>
<dbReference type="Proteomes" id="UP000293547">
    <property type="component" value="Unassembled WGS sequence"/>
</dbReference>
<comment type="caution">
    <text evidence="1">The sequence shown here is derived from an EMBL/GenBank/DDBJ whole genome shotgun (WGS) entry which is preliminary data.</text>
</comment>
<protein>
    <submittedName>
        <fullName evidence="1">Uncharacterized protein</fullName>
    </submittedName>
</protein>
<accession>A0ACB6G245</accession>
<evidence type="ECO:0000313" key="1">
    <source>
        <dbReference type="EMBL" id="KAB2110811.1"/>
    </source>
</evidence>
<reference evidence="1 2" key="1">
    <citation type="journal article" date="2019" name="bioRxiv">
        <title>Genomics, evolutionary history and diagnostics of the Alternaria alternata species group including apple and Asian pear pathotypes.</title>
        <authorList>
            <person name="Armitage A.D."/>
            <person name="Cockerton H.M."/>
            <person name="Sreenivasaprasad S."/>
            <person name="Woodhall J.W."/>
            <person name="Lane C.R."/>
            <person name="Harrison R.J."/>
            <person name="Clarkson J.P."/>
        </authorList>
    </citation>
    <scope>NUCLEOTIDE SEQUENCE [LARGE SCALE GENOMIC DNA]</scope>
    <source>
        <strain evidence="1 2">FERA 650</strain>
    </source>
</reference>
<sequence length="47" mass="4926">MVIGGGLEGVVGVIEAFAGLDRNRTRSSRRIEEPKWAATGGLRATVA</sequence>
<organism evidence="1 2">
    <name type="scientific">Alternaria gaisen</name>
    <dbReference type="NCBI Taxonomy" id="167740"/>
    <lineage>
        <taxon>Eukaryota</taxon>
        <taxon>Fungi</taxon>
        <taxon>Dikarya</taxon>
        <taxon>Ascomycota</taxon>
        <taxon>Pezizomycotina</taxon>
        <taxon>Dothideomycetes</taxon>
        <taxon>Pleosporomycetidae</taxon>
        <taxon>Pleosporales</taxon>
        <taxon>Pleosporineae</taxon>
        <taxon>Pleosporaceae</taxon>
        <taxon>Alternaria</taxon>
        <taxon>Alternaria sect. Alternaria</taxon>
    </lineage>
</organism>
<name>A0ACB6G245_9PLEO</name>
<evidence type="ECO:0000313" key="2">
    <source>
        <dbReference type="Proteomes" id="UP000293547"/>
    </source>
</evidence>
<keyword evidence="2" id="KW-1185">Reference proteome</keyword>
<gene>
    <name evidence="1" type="ORF">AG0111_0g522</name>
</gene>